<feature type="binding site" evidence="6">
    <location>
        <position position="194"/>
    </location>
    <ligand>
        <name>Zn(2+)</name>
        <dbReference type="ChEBI" id="CHEBI:29105"/>
    </ligand>
</feature>
<comment type="similarity">
    <text evidence="6">Belongs to the COQ4 family.</text>
</comment>
<comment type="subunit">
    <text evidence="6">Component of a multi-subunit COQ enzyme complex.</text>
</comment>
<keyword evidence="2 6" id="KW-0999">Mitochondrion inner membrane</keyword>
<feature type="binding site" evidence="6">
    <location>
        <position position="178"/>
    </location>
    <ligand>
        <name>Zn(2+)</name>
        <dbReference type="ChEBI" id="CHEBI:29105"/>
    </ligand>
</feature>
<comment type="pathway">
    <text evidence="6">Cofactor biosynthesis; ubiquinone biosynthesis.</text>
</comment>
<dbReference type="EC" id="4.1.1.130" evidence="6"/>
<sequence length="299" mass="33075">MLRKSLATGRRQLHPAQTLSCSLNQLSAQPCSHVHSSGVNQAEDTAGVATSSLPYETFQPLSTVQRAALTFSSAVGALINPARADLVGTLGELTGQTAFQRMRTTMQADAVGQHILSLRPLMTDAELQQAHSMPEGSFGKAYADFMGIRSFRADDRPPVRFIADPELAYVALRARQVHDFWHVLFDCPTTVLGELAIKAVEFVQTGLPMTGLAVAGAQWRLKPDQRQRLIADLLPWALRAGTRCHDLMCIHYEEHFSDDLEALRRKFRIQTAPSAWKPTVMLKQGTLRQIQLGLRLLHA</sequence>
<protein>
    <recommendedName>
        <fullName evidence="6">Ubiquinone biosynthesis protein COQ4 homolog, mitochondrial</fullName>
    </recommendedName>
    <alternativeName>
        <fullName evidence="6">4-hydroxy-3-methoxy-5-polyprenylbenzoate decarboxylase</fullName>
        <ecNumber evidence="6">4.1.1.130</ecNumber>
    </alternativeName>
    <alternativeName>
        <fullName evidence="6">Coenzyme Q biosynthesis protein 4 homolog</fullName>
    </alternativeName>
</protein>
<evidence type="ECO:0000256" key="4">
    <source>
        <dbReference type="ARBA" id="ARBA00023136"/>
    </source>
</evidence>
<gene>
    <name evidence="7" type="ORF">WJX74_006190</name>
</gene>
<reference evidence="7 8" key="1">
    <citation type="journal article" date="2024" name="Nat. Commun.">
        <title>Phylogenomics reveals the evolutionary origins of lichenization in chlorophyte algae.</title>
        <authorList>
            <person name="Puginier C."/>
            <person name="Libourel C."/>
            <person name="Otte J."/>
            <person name="Skaloud P."/>
            <person name="Haon M."/>
            <person name="Grisel S."/>
            <person name="Petersen M."/>
            <person name="Berrin J.G."/>
            <person name="Delaux P.M."/>
            <person name="Dal Grande F."/>
            <person name="Keller J."/>
        </authorList>
    </citation>
    <scope>NUCLEOTIDE SEQUENCE [LARGE SCALE GENOMIC DNA]</scope>
    <source>
        <strain evidence="7 8">SAG 2145</strain>
    </source>
</reference>
<feature type="binding site" evidence="6">
    <location>
        <position position="182"/>
    </location>
    <ligand>
        <name>Zn(2+)</name>
        <dbReference type="ChEBI" id="CHEBI:29105"/>
    </ligand>
</feature>
<keyword evidence="1 6" id="KW-0831">Ubiquinone biosynthesis</keyword>
<dbReference type="GO" id="GO:0120539">
    <property type="term" value="F:4-hydroxy-3-methoxy-5-polyprenylbenzoate decarboxylase activity"/>
    <property type="evidence" value="ECO:0007669"/>
    <property type="project" value="UniProtKB-EC"/>
</dbReference>
<keyword evidence="5 6" id="KW-0456">Lyase</keyword>
<keyword evidence="6" id="KW-0862">Zinc</keyword>
<dbReference type="InterPro" id="IPR027540">
    <property type="entry name" value="Coq4_euk"/>
</dbReference>
<comment type="cofactor">
    <cofactor evidence="6">
        <name>Zn(2+)</name>
        <dbReference type="ChEBI" id="CHEBI:29105"/>
    </cofactor>
</comment>
<dbReference type="HAMAP" id="MF_03111">
    <property type="entry name" value="Coq4"/>
    <property type="match status" value="1"/>
</dbReference>
<keyword evidence="8" id="KW-1185">Reference proteome</keyword>
<evidence type="ECO:0000256" key="5">
    <source>
        <dbReference type="ARBA" id="ARBA00023239"/>
    </source>
</evidence>
<feature type="binding site" evidence="6">
    <location>
        <position position="179"/>
    </location>
    <ligand>
        <name>Zn(2+)</name>
        <dbReference type="ChEBI" id="CHEBI:29105"/>
    </ligand>
</feature>
<comment type="catalytic activity">
    <reaction evidence="6">
        <text>a 4-hydroxy-3-methoxy-5-(all-trans-polyprenyl)benzoate + H(+) = a 2-methoxy-6-(all-trans-polyprenyl)phenol + CO2</text>
        <dbReference type="Rhea" id="RHEA:81179"/>
        <dbReference type="Rhea" id="RHEA-COMP:9551"/>
        <dbReference type="Rhea" id="RHEA-COMP:10931"/>
        <dbReference type="ChEBI" id="CHEBI:15378"/>
        <dbReference type="ChEBI" id="CHEBI:16526"/>
        <dbReference type="ChEBI" id="CHEBI:62731"/>
        <dbReference type="ChEBI" id="CHEBI:84443"/>
        <dbReference type="EC" id="4.1.1.130"/>
    </reaction>
</comment>
<accession>A0AAW1QJU3</accession>
<dbReference type="PANTHER" id="PTHR12922">
    <property type="entry name" value="UBIQUINONE BIOSYNTHESIS PROTEIN"/>
    <property type="match status" value="1"/>
</dbReference>
<evidence type="ECO:0000256" key="3">
    <source>
        <dbReference type="ARBA" id="ARBA00023128"/>
    </source>
</evidence>
<proteinExistence type="inferred from homology"/>
<keyword evidence="6" id="KW-0479">Metal-binding</keyword>
<evidence type="ECO:0000313" key="7">
    <source>
        <dbReference type="EMBL" id="KAK9821518.1"/>
    </source>
</evidence>
<evidence type="ECO:0000256" key="6">
    <source>
        <dbReference type="HAMAP-Rule" id="MF_03111"/>
    </source>
</evidence>
<comment type="caution">
    <text evidence="7">The sequence shown here is derived from an EMBL/GenBank/DDBJ whole genome shotgun (WGS) entry which is preliminary data.</text>
</comment>
<evidence type="ECO:0000256" key="2">
    <source>
        <dbReference type="ARBA" id="ARBA00022792"/>
    </source>
</evidence>
<dbReference type="EMBL" id="JALJOS010000037">
    <property type="protein sequence ID" value="KAK9821518.1"/>
    <property type="molecule type" value="Genomic_DNA"/>
</dbReference>
<dbReference type="PANTHER" id="PTHR12922:SF7">
    <property type="entry name" value="UBIQUINONE BIOSYNTHESIS PROTEIN COQ4 HOMOLOG, MITOCHONDRIAL"/>
    <property type="match status" value="1"/>
</dbReference>
<keyword evidence="4 6" id="KW-0472">Membrane</keyword>
<evidence type="ECO:0000256" key="1">
    <source>
        <dbReference type="ARBA" id="ARBA00022688"/>
    </source>
</evidence>
<dbReference type="GO" id="GO:0008270">
    <property type="term" value="F:zinc ion binding"/>
    <property type="evidence" value="ECO:0007669"/>
    <property type="project" value="UniProtKB-UniRule"/>
</dbReference>
<comment type="function">
    <text evidence="6">Lyase that catalyzes the C1-decarboxylation of 4-hydroxy-3-methoxy-5-(all-trans-polyprenyl)benzoic acid into 2-methoxy-6-(all-trans-polyprenyl)phenol during ubiquinone biosynthesis.</text>
</comment>
<name>A0AAW1QJU3_9CHLO</name>
<dbReference type="Proteomes" id="UP001438707">
    <property type="component" value="Unassembled WGS sequence"/>
</dbReference>
<dbReference type="AlphaFoldDB" id="A0AAW1QJU3"/>
<dbReference type="GO" id="GO:0031314">
    <property type="term" value="C:extrinsic component of mitochondrial inner membrane"/>
    <property type="evidence" value="ECO:0007669"/>
    <property type="project" value="UniProtKB-UniRule"/>
</dbReference>
<dbReference type="InterPro" id="IPR007715">
    <property type="entry name" value="Coq4"/>
</dbReference>
<organism evidence="7 8">
    <name type="scientific">Apatococcus lobatus</name>
    <dbReference type="NCBI Taxonomy" id="904363"/>
    <lineage>
        <taxon>Eukaryota</taxon>
        <taxon>Viridiplantae</taxon>
        <taxon>Chlorophyta</taxon>
        <taxon>core chlorophytes</taxon>
        <taxon>Trebouxiophyceae</taxon>
        <taxon>Chlorellales</taxon>
        <taxon>Chlorellaceae</taxon>
        <taxon>Apatococcus</taxon>
    </lineage>
</organism>
<comment type="subcellular location">
    <subcellularLocation>
        <location evidence="6">Mitochondrion inner membrane</location>
        <topology evidence="6">Peripheral membrane protein</topology>
        <orientation evidence="6">Matrix side</orientation>
    </subcellularLocation>
</comment>
<keyword evidence="3 6" id="KW-0496">Mitochondrion</keyword>
<dbReference type="Pfam" id="PF05019">
    <property type="entry name" value="Coq4"/>
    <property type="match status" value="1"/>
</dbReference>
<evidence type="ECO:0000313" key="8">
    <source>
        <dbReference type="Proteomes" id="UP001438707"/>
    </source>
</evidence>